<evidence type="ECO:0000259" key="3">
    <source>
        <dbReference type="Pfam" id="PF13087"/>
    </source>
</evidence>
<name>A0ABN8I8S2_9NEOP</name>
<evidence type="ECO:0000256" key="1">
    <source>
        <dbReference type="ARBA" id="ARBA00004496"/>
    </source>
</evidence>
<sequence length="495" mass="56232">MLSYISSWFNYLFNKESNEDSDDDCKENYLAEQLVDLEYIIRHEEKTSESIDASPIPNDAICFQRTGVITFKDDNYVLIDGILYFDISACPHHCDVNDQVLYLGYKDSNDSIIVVRILENKGLFWGTENDVEENKFQVIEHIMLGEVDFRVERNIYIKESDLKFNLDDVEGTFIPVTGDWLELKCKMQLDEKNPSDISIKQVLTVLSFKPLRSKIINAVVDNWTGTYDSRILVATPSNSASNLIAERLIQYKGDPMQLGPVVTSKYCKEFGMDESYMSRILECYPYQKDYVAYKNGFDNRLITKLNDNYRSVEEIISLPSEMFYDASLVARIDRNQTWISKIISATHEVLSLDNINTGGLFVHGVRGFNARSEESPSWYNPQEASMVALTTCKLLRRGVTVDDIGIITPYIAQIKYLRLLFESMGLAQPKIGTVEEFQGQERCIILITTASCTGHNTAVHFCALRPQYLALCKSSVCRRTSGGVNPSEARGGKAE</sequence>
<comment type="subcellular location">
    <subcellularLocation>
        <location evidence="1">Cytoplasm</location>
    </subcellularLocation>
</comment>
<accession>A0ABN8I8S2</accession>
<dbReference type="InterPro" id="IPR041679">
    <property type="entry name" value="DNA2/NAM7-like_C"/>
</dbReference>
<protein>
    <recommendedName>
        <fullName evidence="3">DNA2/NAM7 helicase-like C-terminal domain-containing protein</fullName>
    </recommendedName>
</protein>
<evidence type="ECO:0000313" key="5">
    <source>
        <dbReference type="Proteomes" id="UP000837857"/>
    </source>
</evidence>
<organism evidence="4 5">
    <name type="scientific">Iphiclides podalirius</name>
    <name type="common">scarce swallowtail</name>
    <dbReference type="NCBI Taxonomy" id="110791"/>
    <lineage>
        <taxon>Eukaryota</taxon>
        <taxon>Metazoa</taxon>
        <taxon>Ecdysozoa</taxon>
        <taxon>Arthropoda</taxon>
        <taxon>Hexapoda</taxon>
        <taxon>Insecta</taxon>
        <taxon>Pterygota</taxon>
        <taxon>Neoptera</taxon>
        <taxon>Endopterygota</taxon>
        <taxon>Lepidoptera</taxon>
        <taxon>Glossata</taxon>
        <taxon>Ditrysia</taxon>
        <taxon>Papilionoidea</taxon>
        <taxon>Papilionidae</taxon>
        <taxon>Papilioninae</taxon>
        <taxon>Iphiclides</taxon>
    </lineage>
</organism>
<evidence type="ECO:0000256" key="2">
    <source>
        <dbReference type="ARBA" id="ARBA00022490"/>
    </source>
</evidence>
<dbReference type="PANTHER" id="PTHR45418">
    <property type="entry name" value="CANCER/TESTIS ANTIGEN 55"/>
    <property type="match status" value="1"/>
</dbReference>
<dbReference type="Proteomes" id="UP000837857">
    <property type="component" value="Chromosome 2"/>
</dbReference>
<dbReference type="CDD" id="cd18808">
    <property type="entry name" value="SF1_C_Upf1"/>
    <property type="match status" value="1"/>
</dbReference>
<dbReference type="Gene3D" id="3.40.50.300">
    <property type="entry name" value="P-loop containing nucleotide triphosphate hydrolases"/>
    <property type="match status" value="1"/>
</dbReference>
<feature type="domain" description="DNA2/NAM7 helicase-like C-terminal" evidence="3">
    <location>
        <begin position="299"/>
        <end position="450"/>
    </location>
</feature>
<dbReference type="PANTHER" id="PTHR45418:SF1">
    <property type="entry name" value="CANCER_TESTIS ANTIGEN 55"/>
    <property type="match status" value="1"/>
</dbReference>
<dbReference type="InterPro" id="IPR047187">
    <property type="entry name" value="SF1_C_Upf1"/>
</dbReference>
<dbReference type="InterPro" id="IPR027417">
    <property type="entry name" value="P-loop_NTPase"/>
</dbReference>
<proteinExistence type="predicted"/>
<evidence type="ECO:0000313" key="4">
    <source>
        <dbReference type="EMBL" id="CAH2050627.1"/>
    </source>
</evidence>
<feature type="non-terminal residue" evidence="4">
    <location>
        <position position="1"/>
    </location>
</feature>
<keyword evidence="2" id="KW-0963">Cytoplasm</keyword>
<keyword evidence="5" id="KW-1185">Reference proteome</keyword>
<dbReference type="EMBL" id="OW152814">
    <property type="protein sequence ID" value="CAH2050627.1"/>
    <property type="molecule type" value="Genomic_DNA"/>
</dbReference>
<reference evidence="4" key="1">
    <citation type="submission" date="2022-03" db="EMBL/GenBank/DDBJ databases">
        <authorList>
            <person name="Martin H S."/>
        </authorList>
    </citation>
    <scope>NUCLEOTIDE SEQUENCE</scope>
</reference>
<dbReference type="Pfam" id="PF13087">
    <property type="entry name" value="AAA_12"/>
    <property type="match status" value="1"/>
</dbReference>
<dbReference type="SUPFAM" id="SSF52540">
    <property type="entry name" value="P-loop containing nucleoside triphosphate hydrolases"/>
    <property type="match status" value="1"/>
</dbReference>
<gene>
    <name evidence="4" type="ORF">IPOD504_LOCUS7572</name>
</gene>